<dbReference type="RefSeq" id="WP_185905864.1">
    <property type="nucleotide sequence ID" value="NZ_JACMSE010000010.1"/>
</dbReference>
<dbReference type="InterPro" id="IPR036412">
    <property type="entry name" value="HAD-like_sf"/>
</dbReference>
<evidence type="ECO:0000256" key="2">
    <source>
        <dbReference type="ARBA" id="ARBA00022723"/>
    </source>
</evidence>
<dbReference type="Gene3D" id="1.20.1440.100">
    <property type="entry name" value="SG protein - dephosphorylation function"/>
    <property type="match status" value="1"/>
</dbReference>
<reference evidence="6 7" key="1">
    <citation type="submission" date="2020-08" db="EMBL/GenBank/DDBJ databases">
        <authorList>
            <person name="Liu C."/>
            <person name="Sun Q."/>
        </authorList>
    </citation>
    <scope>NUCLEOTIDE SEQUENCE [LARGE SCALE GENOMIC DNA]</scope>
    <source>
        <strain evidence="6 7">N22</strain>
    </source>
</reference>
<proteinExistence type="inferred from homology"/>
<dbReference type="AlphaFoldDB" id="A0A842JJX1"/>
<name>A0A842JJX1_9ACTN</name>
<keyword evidence="2" id="KW-0479">Metal-binding</keyword>
<dbReference type="GO" id="GO:0016787">
    <property type="term" value="F:hydrolase activity"/>
    <property type="evidence" value="ECO:0007669"/>
    <property type="project" value="UniProtKB-KW"/>
</dbReference>
<evidence type="ECO:0000256" key="3">
    <source>
        <dbReference type="ARBA" id="ARBA00022801"/>
    </source>
</evidence>
<feature type="region of interest" description="Disordered" evidence="5">
    <location>
        <begin position="1"/>
        <end position="27"/>
    </location>
</feature>
<dbReference type="InterPro" id="IPR006385">
    <property type="entry name" value="HAD_hydro_SerB1"/>
</dbReference>
<dbReference type="PANTHER" id="PTHR43344">
    <property type="entry name" value="PHOSPHOSERINE PHOSPHATASE"/>
    <property type="match status" value="1"/>
</dbReference>
<evidence type="ECO:0000256" key="5">
    <source>
        <dbReference type="SAM" id="MobiDB-lite"/>
    </source>
</evidence>
<evidence type="ECO:0000313" key="7">
    <source>
        <dbReference type="Proteomes" id="UP000587396"/>
    </source>
</evidence>
<evidence type="ECO:0000313" key="6">
    <source>
        <dbReference type="EMBL" id="MBC2890118.1"/>
    </source>
</evidence>
<comment type="similarity">
    <text evidence="1">Belongs to the HAD-like hydrolase superfamily. SerB family.</text>
</comment>
<dbReference type="PANTHER" id="PTHR43344:SF13">
    <property type="entry name" value="PHOSPHATASE RV3661-RELATED"/>
    <property type="match status" value="1"/>
</dbReference>
<dbReference type="Gene3D" id="3.40.50.1000">
    <property type="entry name" value="HAD superfamily/HAD-like"/>
    <property type="match status" value="1"/>
</dbReference>
<keyword evidence="4" id="KW-0460">Magnesium</keyword>
<dbReference type="InterPro" id="IPR023214">
    <property type="entry name" value="HAD_sf"/>
</dbReference>
<protein>
    <submittedName>
        <fullName evidence="6">HAD-IB family hydrolase</fullName>
    </submittedName>
</protein>
<dbReference type="EMBL" id="JACMSE010000010">
    <property type="protein sequence ID" value="MBC2890118.1"/>
    <property type="molecule type" value="Genomic_DNA"/>
</dbReference>
<sequence length="250" mass="27979">MSRPGETNAEEQQAGAVPFAGPATERKDGGPVRLAVFDFDGTSINGNSPVLLVQHLMERGMLRKRVIFRILLWAAAYKLRLPQNESKVRGLVFTAFEGRSAEEVDRFLADFYDERIALLFRPAADVAMRAHVAAGEVVVVISATFEPIILRAMEHHPFEFQISTRMRKAPDGTYTREVEGLPVEGEEKLAAVRRFGDERFGAGNWVLDSAYGDHHSDRAVLGAAEHAFAVDPDRPLARTARERHWKVLDW</sequence>
<comment type="caution">
    <text evidence="6">The sequence shown here is derived from an EMBL/GenBank/DDBJ whole genome shotgun (WGS) entry which is preliminary data.</text>
</comment>
<dbReference type="Proteomes" id="UP000587396">
    <property type="component" value="Unassembled WGS sequence"/>
</dbReference>
<keyword evidence="3 6" id="KW-0378">Hydrolase</keyword>
<dbReference type="SUPFAM" id="SSF56784">
    <property type="entry name" value="HAD-like"/>
    <property type="match status" value="1"/>
</dbReference>
<gene>
    <name evidence="6" type="ORF">H7313_12320</name>
</gene>
<accession>A0A842JJX1</accession>
<dbReference type="NCBIfam" id="TIGR01490">
    <property type="entry name" value="HAD-SF-IB-hyp1"/>
    <property type="match status" value="1"/>
</dbReference>
<dbReference type="InterPro" id="IPR050582">
    <property type="entry name" value="HAD-like_SerB"/>
</dbReference>
<evidence type="ECO:0000256" key="1">
    <source>
        <dbReference type="ARBA" id="ARBA00009184"/>
    </source>
</evidence>
<dbReference type="NCBIfam" id="TIGR01488">
    <property type="entry name" value="HAD-SF-IB"/>
    <property type="match status" value="1"/>
</dbReference>
<keyword evidence="7" id="KW-1185">Reference proteome</keyword>
<dbReference type="Pfam" id="PF12710">
    <property type="entry name" value="HAD"/>
    <property type="match status" value="1"/>
</dbReference>
<dbReference type="GO" id="GO:0046872">
    <property type="term" value="F:metal ion binding"/>
    <property type="evidence" value="ECO:0007669"/>
    <property type="project" value="UniProtKB-KW"/>
</dbReference>
<organism evidence="6 7">
    <name type="scientific">Gordonibacter massiliensis</name>
    <name type="common">ex Traore et al. 2017</name>
    <dbReference type="NCBI Taxonomy" id="1841863"/>
    <lineage>
        <taxon>Bacteria</taxon>
        <taxon>Bacillati</taxon>
        <taxon>Actinomycetota</taxon>
        <taxon>Coriobacteriia</taxon>
        <taxon>Eggerthellales</taxon>
        <taxon>Eggerthellaceae</taxon>
        <taxon>Gordonibacter</taxon>
    </lineage>
</organism>
<evidence type="ECO:0000256" key="4">
    <source>
        <dbReference type="ARBA" id="ARBA00022842"/>
    </source>
</evidence>